<evidence type="ECO:0000259" key="17">
    <source>
        <dbReference type="PROSITE" id="PS51183"/>
    </source>
</evidence>
<evidence type="ECO:0000256" key="2">
    <source>
        <dbReference type="ARBA" id="ARBA00004123"/>
    </source>
</evidence>
<evidence type="ECO:0000256" key="5">
    <source>
        <dbReference type="ARBA" id="ARBA00022723"/>
    </source>
</evidence>
<evidence type="ECO:0000256" key="7">
    <source>
        <dbReference type="ARBA" id="ARBA00022771"/>
    </source>
</evidence>
<evidence type="ECO:0000256" key="3">
    <source>
        <dbReference type="ARBA" id="ARBA00006801"/>
    </source>
</evidence>
<keyword evidence="8" id="KW-0862">Zinc</keyword>
<dbReference type="GO" id="GO:0034647">
    <property type="term" value="F:histone H3K4me/H3K4me2/H3K4me3 demethylase activity"/>
    <property type="evidence" value="ECO:0007669"/>
    <property type="project" value="UniProtKB-EC"/>
</dbReference>
<dbReference type="CDD" id="cd16100">
    <property type="entry name" value="ARID"/>
    <property type="match status" value="1"/>
</dbReference>
<dbReference type="InterPro" id="IPR013083">
    <property type="entry name" value="Znf_RING/FYVE/PHD"/>
</dbReference>
<dbReference type="Pfam" id="PF02373">
    <property type="entry name" value="JmjC"/>
    <property type="match status" value="1"/>
</dbReference>
<sequence length="1555" mass="178980">MKPKTAPQMQRPRRSSRPSAMHRRRYSFDSGTSLEQNVFKTTSIEAKGALPIEYDDNGDPIPYTTTVNSATIGKSAIPVPKSDKLNLSKVRINAPINPPERTKKRMFNLPHCPVFYPTEEEWNLNPFEYMEHLSDDYNATNFGICKIVPPANWRPEFSIDSRNFRFRSRLQRLNTVTAASRVKTNYCRQLLRFHNQNGSFLSSNPHIERKPIDIYALKVDVARLGGYDHIERTNNWLSVAREQGFVKSKPRFISMAFKEAYEDYIQPYETFVSIFKERLESKKTEEINMSFDDSDTIKYRLNGETNNGGDQVMEDVKLEEGLGNALPRRLAMSSSPPPIDQPVIKAELNGSSIECSNCKQFDTPDRVVQCAECENHFHLDCLIYPLLKRPDVQDWFCDACLYGSGEYGFDEGEDHSLASFQARDEDFRKLWFETHPPKTKGRVAPNGVEQKLGNKIVSEDDIEKEFWRLVDSQDEIVETEYGADIHTTETGSAFPTPKTHPDSKYATSGWNLANMPGYDGSVLSYIKNDVSGMTVPWIYVGMMFSTFCWHNEDHYTYSVNYMHWGETKTWYGVPGKDHEKFEDAMRKSAPELFSQQPDLLLQLVTLGNPGQLKDAGVPIYACDQRPNEFVITFPRAFHCGFNHGFNFNEAVNFALPDWIPEGRACVEKYRSLKRNPIFSHDELLVTIINKGFDDSLWVYLKDAILDMVKDEVEHRKQFSSVTQGDIESVTKYVDEDDYQCSNCRAYTYLSQLYDRGTKKIYCHRHFKQFMENSAPHNRAMRIRYSDSELDGFRNAVLNHEQKNAEWINKARILLDANQTKSADLTDLKEHLKKSVGIPHRVHEYSRLKSFIKAIESWIDRANKFWIDWNDTQGTIIDSIDPLPNRLNNYGTLINLLTSPVRSRFDVRKYFPHVIQLEKLKSILDWAMVVSSKYNLDSTIDENNKVEYQNVLDILKDTNVRGIKESVPLYHLKRKFKWMSAVNNSTINGLKYTQEVDGLLQEAETLHIRDRDHWALALLHDKKDEGFDWRSKALKLCSHVAITPEQVQQLLDEVSVKDQNLVKDFHRLMNFTENVKHVLDNHNDTLSKDGYFLSEAKRELEFVKTYRFKVKNYKNFDILIKHYETFIKKMVDALKIDLVNFDMLKLEKQAQFLTKRLHRRVQERIVNDDIERMCLCRVEKDTGVDVLDCRTCGTSFHHGCLPYDHSGIQDDYFECLLCKPQGKLPDITDLPNFKELASIKKQMFEGHSEKLKIRTKQVLETKAMIDKCNSFNSDLYKLVVSDNLSTLRNTALTLIGVGIAFDGFDPQMITEKIQKLSNSDKKRKSDINIPLDDESGSTSNGLTGRTRRPKFLFREDPPILNTADDKGVVKHCICQKFQDRQNQMSTMVIGCDRCKNWFHVECVGGAQQLEKISGQKFNCPCCSLKFGRVFQYLPVIIQLEGDVGTNLFVDVNKTVKNLTQVVKFELEPGIIDASVIVLHMYRFVPGAIEPAVQSKLSQTPEDGIKRRKYETPPTLAPPTVPSPQVQSPQRRNVKVTGWQPDGANNDVGSVDIEITV</sequence>
<dbReference type="Pfam" id="PF00628">
    <property type="entry name" value="PHD"/>
    <property type="match status" value="1"/>
</dbReference>
<dbReference type="EMBL" id="SPRO01000014">
    <property type="protein sequence ID" value="TIC31183.1"/>
    <property type="molecule type" value="Genomic_DNA"/>
</dbReference>
<evidence type="ECO:0000256" key="11">
    <source>
        <dbReference type="ARBA" id="ARBA00023242"/>
    </source>
</evidence>
<dbReference type="GO" id="GO:0006355">
    <property type="term" value="P:regulation of DNA-templated transcription"/>
    <property type="evidence" value="ECO:0007669"/>
    <property type="project" value="TreeGrafter"/>
</dbReference>
<evidence type="ECO:0000256" key="14">
    <source>
        <dbReference type="SAM" id="MobiDB-lite"/>
    </source>
</evidence>
<dbReference type="PROSITE" id="PS51184">
    <property type="entry name" value="JMJC"/>
    <property type="match status" value="1"/>
</dbReference>
<dbReference type="SMART" id="SM00249">
    <property type="entry name" value="PHD"/>
    <property type="match status" value="3"/>
</dbReference>
<evidence type="ECO:0000256" key="1">
    <source>
        <dbReference type="ARBA" id="ARBA00001954"/>
    </source>
</evidence>
<dbReference type="SMART" id="SM01014">
    <property type="entry name" value="ARID"/>
    <property type="match status" value="1"/>
</dbReference>
<proteinExistence type="inferred from homology"/>
<dbReference type="SMART" id="SM00545">
    <property type="entry name" value="JmjN"/>
    <property type="match status" value="1"/>
</dbReference>
<feature type="compositionally biased region" description="Low complexity" evidence="14">
    <location>
        <begin position="1"/>
        <end position="10"/>
    </location>
</feature>
<dbReference type="Gene3D" id="2.60.120.650">
    <property type="entry name" value="Cupin"/>
    <property type="match status" value="1"/>
</dbReference>
<dbReference type="InterPro" id="IPR011011">
    <property type="entry name" value="Znf_FYVE_PHD"/>
</dbReference>
<dbReference type="PROSITE" id="PS01359">
    <property type="entry name" value="ZF_PHD_1"/>
    <property type="match status" value="2"/>
</dbReference>
<dbReference type="SUPFAM" id="SSF57903">
    <property type="entry name" value="FYVE/PHD zinc finger"/>
    <property type="match status" value="3"/>
</dbReference>
<dbReference type="PANTHER" id="PTHR10694:SF33">
    <property type="entry name" value="LYSINE-SPECIFIC DEMETHYLASE 5"/>
    <property type="match status" value="1"/>
</dbReference>
<dbReference type="Gene3D" id="1.10.150.60">
    <property type="entry name" value="ARID DNA-binding domain"/>
    <property type="match status" value="1"/>
</dbReference>
<evidence type="ECO:0000259" key="18">
    <source>
        <dbReference type="PROSITE" id="PS51184"/>
    </source>
</evidence>
<comment type="caution">
    <text evidence="19">The sequence shown here is derived from an EMBL/GenBank/DDBJ whole genome shotgun (WGS) entry which is preliminary data.</text>
</comment>
<dbReference type="SUPFAM" id="SSF51197">
    <property type="entry name" value="Clavaminate synthase-like"/>
    <property type="match status" value="1"/>
</dbReference>
<name>A0A4T0NY19_9BASI</name>
<dbReference type="Proteomes" id="UP000305647">
    <property type="component" value="Unassembled WGS sequence"/>
</dbReference>
<gene>
    <name evidence="20" type="ORF">E3Q10_01810</name>
    <name evidence="19" type="ORF">E3Q17_01847</name>
</gene>
<dbReference type="PROSITE" id="PS50016">
    <property type="entry name" value="ZF_PHD_2"/>
    <property type="match status" value="2"/>
</dbReference>
<dbReference type="InterPro" id="IPR019786">
    <property type="entry name" value="Zinc_finger_PHD-type_CS"/>
</dbReference>
<protein>
    <recommendedName>
        <fullName evidence="4">[histone H3]-trimethyl-L-lysine(4) demethylase</fullName>
        <ecNumber evidence="4">1.14.11.67</ecNumber>
    </recommendedName>
</protein>
<comment type="subcellular location">
    <subcellularLocation>
        <location evidence="2">Nucleus</location>
    </subcellularLocation>
</comment>
<evidence type="ECO:0000313" key="20">
    <source>
        <dbReference type="EMBL" id="TIC31183.1"/>
    </source>
</evidence>
<comment type="cofactor">
    <cofactor evidence="1">
        <name>Fe(2+)</name>
        <dbReference type="ChEBI" id="CHEBI:29033"/>
    </cofactor>
</comment>
<feature type="domain" description="JmjC" evidence="18">
    <location>
        <begin position="504"/>
        <end position="670"/>
    </location>
</feature>
<dbReference type="InterPro" id="IPR036431">
    <property type="entry name" value="ARID_dom_sf"/>
</dbReference>
<accession>A0A4T0NY19</accession>
<evidence type="ECO:0000259" key="16">
    <source>
        <dbReference type="PROSITE" id="PS51011"/>
    </source>
</evidence>
<dbReference type="SUPFAM" id="SSF46774">
    <property type="entry name" value="ARID-like"/>
    <property type="match status" value="1"/>
</dbReference>
<dbReference type="GO" id="GO:0008270">
    <property type="term" value="F:zinc ion binding"/>
    <property type="evidence" value="ECO:0007669"/>
    <property type="project" value="UniProtKB-KW"/>
</dbReference>
<dbReference type="InterPro" id="IPR001965">
    <property type="entry name" value="Znf_PHD"/>
</dbReference>
<feature type="region of interest" description="Disordered" evidence="14">
    <location>
        <begin position="1494"/>
        <end position="1545"/>
    </location>
</feature>
<evidence type="ECO:0000256" key="8">
    <source>
        <dbReference type="ARBA" id="ARBA00022833"/>
    </source>
</evidence>
<keyword evidence="11" id="KW-0539">Nucleus</keyword>
<dbReference type="InterPro" id="IPR003349">
    <property type="entry name" value="JmjN"/>
</dbReference>
<comment type="similarity">
    <text evidence="3">Belongs to the JARID1 histone demethylase family.</text>
</comment>
<dbReference type="InterPro" id="IPR004198">
    <property type="entry name" value="Znf_C5HC2"/>
</dbReference>
<feature type="domain" description="PHD-type" evidence="15">
    <location>
        <begin position="352"/>
        <end position="403"/>
    </location>
</feature>
<feature type="domain" description="JmjN" evidence="17">
    <location>
        <begin position="112"/>
        <end position="156"/>
    </location>
</feature>
<evidence type="ECO:0000313" key="21">
    <source>
        <dbReference type="Proteomes" id="UP000305647"/>
    </source>
</evidence>
<keyword evidence="5" id="KW-0479">Metal-binding</keyword>
<evidence type="ECO:0000313" key="22">
    <source>
        <dbReference type="Proteomes" id="UP000307169"/>
    </source>
</evidence>
<reference evidence="21 22" key="1">
    <citation type="submission" date="2019-03" db="EMBL/GenBank/DDBJ databases">
        <title>Sequencing 25 genomes of Wallemia mellicola.</title>
        <authorList>
            <person name="Gostincar C."/>
        </authorList>
    </citation>
    <scope>NUCLEOTIDE SEQUENCE [LARGE SCALE GENOMIC DNA]</scope>
    <source>
        <strain evidence="19 22">EXF-1262</strain>
        <strain evidence="20 21">EXF-8738</strain>
    </source>
</reference>
<dbReference type="InterPro" id="IPR003347">
    <property type="entry name" value="JmjC_dom"/>
</dbReference>
<feature type="compositionally biased region" description="Basic residues" evidence="14">
    <location>
        <begin position="11"/>
        <end position="25"/>
    </location>
</feature>
<dbReference type="InterPro" id="IPR048615">
    <property type="entry name" value="KDM5_C-hel"/>
</dbReference>
<dbReference type="PANTHER" id="PTHR10694">
    <property type="entry name" value="LYSINE-SPECIFIC DEMETHYLASE"/>
    <property type="match status" value="1"/>
</dbReference>
<feature type="domain" description="PHD-type" evidence="15">
    <location>
        <begin position="1368"/>
        <end position="1424"/>
    </location>
</feature>
<dbReference type="Pfam" id="PF08429">
    <property type="entry name" value="PLU-1"/>
    <property type="match status" value="1"/>
</dbReference>
<dbReference type="EMBL" id="SPRH01000017">
    <property type="protein sequence ID" value="TIC01397.1"/>
    <property type="molecule type" value="Genomic_DNA"/>
</dbReference>
<evidence type="ECO:0000256" key="12">
    <source>
        <dbReference type="ARBA" id="ARBA00048734"/>
    </source>
</evidence>
<dbReference type="EC" id="1.14.11.67" evidence="4"/>
<comment type="catalytic activity">
    <reaction evidence="12">
        <text>N(6),N(6),N(6)-trimethyl-L-lysyl(4)-[histone H3] + 3 2-oxoglutarate + 3 O2 = L-lysyl(4)-[histone H3] + 3 formaldehyde + 3 succinate + 3 CO2</text>
        <dbReference type="Rhea" id="RHEA:60208"/>
        <dbReference type="Rhea" id="RHEA-COMP:15537"/>
        <dbReference type="Rhea" id="RHEA-COMP:15547"/>
        <dbReference type="ChEBI" id="CHEBI:15379"/>
        <dbReference type="ChEBI" id="CHEBI:16526"/>
        <dbReference type="ChEBI" id="CHEBI:16810"/>
        <dbReference type="ChEBI" id="CHEBI:16842"/>
        <dbReference type="ChEBI" id="CHEBI:29969"/>
        <dbReference type="ChEBI" id="CHEBI:30031"/>
        <dbReference type="ChEBI" id="CHEBI:61961"/>
        <dbReference type="EC" id="1.14.11.67"/>
    </reaction>
</comment>
<dbReference type="Proteomes" id="UP000307169">
    <property type="component" value="Unassembled WGS sequence"/>
</dbReference>
<dbReference type="InterPro" id="IPR013637">
    <property type="entry name" value="Lys_sp_deMease-like_dom"/>
</dbReference>
<dbReference type="GO" id="GO:0003677">
    <property type="term" value="F:DNA binding"/>
    <property type="evidence" value="ECO:0007669"/>
    <property type="project" value="InterPro"/>
</dbReference>
<evidence type="ECO:0000313" key="19">
    <source>
        <dbReference type="EMBL" id="TIC01397.1"/>
    </source>
</evidence>
<dbReference type="Pfam" id="PF02928">
    <property type="entry name" value="zf-C5HC2"/>
    <property type="match status" value="1"/>
</dbReference>
<organism evidence="19 22">
    <name type="scientific">Wallemia mellicola</name>
    <dbReference type="NCBI Taxonomy" id="1708541"/>
    <lineage>
        <taxon>Eukaryota</taxon>
        <taxon>Fungi</taxon>
        <taxon>Dikarya</taxon>
        <taxon>Basidiomycota</taxon>
        <taxon>Wallemiomycotina</taxon>
        <taxon>Wallemiomycetes</taxon>
        <taxon>Wallemiales</taxon>
        <taxon>Wallemiaceae</taxon>
        <taxon>Wallemia</taxon>
    </lineage>
</organism>
<dbReference type="Pfam" id="PF01388">
    <property type="entry name" value="ARID"/>
    <property type="match status" value="1"/>
</dbReference>
<dbReference type="Pfam" id="PF21323">
    <property type="entry name" value="KDM5_C-hel"/>
    <property type="match status" value="1"/>
</dbReference>
<dbReference type="SMART" id="SM00558">
    <property type="entry name" value="JmjC"/>
    <property type="match status" value="1"/>
</dbReference>
<dbReference type="Pfam" id="PF02375">
    <property type="entry name" value="JmjN"/>
    <property type="match status" value="1"/>
</dbReference>
<keyword evidence="10" id="KW-0408">Iron</keyword>
<dbReference type="PROSITE" id="PS51011">
    <property type="entry name" value="ARID"/>
    <property type="match status" value="1"/>
</dbReference>
<dbReference type="GO" id="GO:0005634">
    <property type="term" value="C:nucleus"/>
    <property type="evidence" value="ECO:0007669"/>
    <property type="project" value="UniProtKB-SubCell"/>
</dbReference>
<evidence type="ECO:0000256" key="4">
    <source>
        <dbReference type="ARBA" id="ARBA00012902"/>
    </source>
</evidence>
<evidence type="ECO:0000256" key="10">
    <source>
        <dbReference type="ARBA" id="ARBA00023004"/>
    </source>
</evidence>
<evidence type="ECO:0000256" key="9">
    <source>
        <dbReference type="ARBA" id="ARBA00023002"/>
    </source>
</evidence>
<dbReference type="InterPro" id="IPR019787">
    <property type="entry name" value="Znf_PHD-finger"/>
</dbReference>
<dbReference type="PROSITE" id="PS51183">
    <property type="entry name" value="JMJN"/>
    <property type="match status" value="1"/>
</dbReference>
<dbReference type="GO" id="GO:0000785">
    <property type="term" value="C:chromatin"/>
    <property type="evidence" value="ECO:0007669"/>
    <property type="project" value="TreeGrafter"/>
</dbReference>
<evidence type="ECO:0000256" key="13">
    <source>
        <dbReference type="PROSITE-ProRule" id="PRU00146"/>
    </source>
</evidence>
<dbReference type="InterPro" id="IPR001606">
    <property type="entry name" value="ARID_dom"/>
</dbReference>
<dbReference type="SMART" id="SM00501">
    <property type="entry name" value="BRIGHT"/>
    <property type="match status" value="1"/>
</dbReference>
<keyword evidence="6" id="KW-0677">Repeat</keyword>
<evidence type="ECO:0000259" key="15">
    <source>
        <dbReference type="PROSITE" id="PS50016"/>
    </source>
</evidence>
<keyword evidence="9" id="KW-0560">Oxidoreductase</keyword>
<evidence type="ECO:0000256" key="6">
    <source>
        <dbReference type="ARBA" id="ARBA00022737"/>
    </source>
</evidence>
<feature type="region of interest" description="Disordered" evidence="14">
    <location>
        <begin position="1"/>
        <end position="30"/>
    </location>
</feature>
<feature type="region of interest" description="Disordered" evidence="14">
    <location>
        <begin position="1320"/>
        <end position="1344"/>
    </location>
</feature>
<dbReference type="Gene3D" id="3.30.40.10">
    <property type="entry name" value="Zinc/RING finger domain, C3HC4 (zinc finger)"/>
    <property type="match status" value="3"/>
</dbReference>
<keyword evidence="7 13" id="KW-0863">Zinc-finger</keyword>
<feature type="domain" description="ARID" evidence="16">
    <location>
        <begin position="180"/>
        <end position="273"/>
    </location>
</feature>